<dbReference type="Gramene" id="Tp57577_TGAC_v2_mRNA9314">
    <property type="protein sequence ID" value="Tp57577_TGAC_v2_mRNA9314"/>
    <property type="gene ID" value="Tp57577_TGAC_v2_gene9011"/>
</dbReference>
<dbReference type="EMBL" id="ASHM01012746">
    <property type="protein sequence ID" value="PNX94712.1"/>
    <property type="molecule type" value="Genomic_DNA"/>
</dbReference>
<feature type="domain" description="Pectinesterase inhibitor" evidence="2">
    <location>
        <begin position="21"/>
        <end position="164"/>
    </location>
</feature>
<dbReference type="SMART" id="SM00856">
    <property type="entry name" value="PMEI"/>
    <property type="match status" value="1"/>
</dbReference>
<proteinExistence type="predicted"/>
<dbReference type="InterPro" id="IPR035513">
    <property type="entry name" value="Invertase/methylesterase_inhib"/>
</dbReference>
<reference evidence="3 4" key="1">
    <citation type="journal article" date="2014" name="Am. J. Bot.">
        <title>Genome assembly and annotation for red clover (Trifolium pratense; Fabaceae).</title>
        <authorList>
            <person name="Istvanek J."/>
            <person name="Jaros M."/>
            <person name="Krenek A."/>
            <person name="Repkova J."/>
        </authorList>
    </citation>
    <scope>NUCLEOTIDE SEQUENCE [LARGE SCALE GENOMIC DNA]</scope>
    <source>
        <strain evidence="4">cv. Tatra</strain>
        <tissue evidence="3">Young leaves</tissue>
    </source>
</reference>
<dbReference type="PANTHER" id="PTHR31890:SF9">
    <property type="entry name" value="PLANT INVERTASE_PECTIN METHYLESTERASE INHIBITOR SUPERFAMILY PROTEIN"/>
    <property type="match status" value="1"/>
</dbReference>
<comment type="caution">
    <text evidence="3">The sequence shown here is derived from an EMBL/GenBank/DDBJ whole genome shotgun (WGS) entry which is preliminary data.</text>
</comment>
<protein>
    <submittedName>
        <fullName evidence="3">Plant invertase/pectin methylesterase inhibitor protein</fullName>
    </submittedName>
</protein>
<feature type="signal peptide" evidence="1">
    <location>
        <begin position="1"/>
        <end position="22"/>
    </location>
</feature>
<accession>A0A2K3MVC9</accession>
<keyword evidence="1" id="KW-0732">Signal</keyword>
<dbReference type="PANTHER" id="PTHR31890">
    <property type="entry name" value="PLANT INVERTASE/PECTIN METHYLESTERASE INHIBITOR SUPERFAMILY PROTEIN"/>
    <property type="match status" value="1"/>
</dbReference>
<dbReference type="InterPro" id="IPR034088">
    <property type="entry name" value="Pla_a_1-like"/>
</dbReference>
<name>A0A2K3MVC9_TRIPR</name>
<evidence type="ECO:0000256" key="1">
    <source>
        <dbReference type="SAM" id="SignalP"/>
    </source>
</evidence>
<evidence type="ECO:0000313" key="3">
    <source>
        <dbReference type="EMBL" id="PNX94712.1"/>
    </source>
</evidence>
<dbReference type="NCBIfam" id="TIGR01614">
    <property type="entry name" value="PME_inhib"/>
    <property type="match status" value="1"/>
</dbReference>
<sequence>MNPSKLSLFFTLSLIFISQAYGASLFEGLCAATVEDSARCLQVLKADPEIASAKNDLQLCKLILKFGLKKATEAQNYLKDLAKTNPAPAIQECATIHYDGVVGSFKSALGELVDDSMTSNYDAKVAGDGPNTCNTALAKANINDPTITALNKEISLISTIAFLATNKLP</sequence>
<dbReference type="InterPro" id="IPR006501">
    <property type="entry name" value="Pectinesterase_inhib_dom"/>
</dbReference>
<reference evidence="3 4" key="2">
    <citation type="journal article" date="2017" name="Front. Plant Sci.">
        <title>Gene Classification and Mining of Molecular Markers Useful in Red Clover (Trifolium pratense) Breeding.</title>
        <authorList>
            <person name="Istvanek J."/>
            <person name="Dluhosova J."/>
            <person name="Dluhos P."/>
            <person name="Patkova L."/>
            <person name="Nedelnik J."/>
            <person name="Repkova J."/>
        </authorList>
    </citation>
    <scope>NUCLEOTIDE SEQUENCE [LARGE SCALE GENOMIC DNA]</scope>
    <source>
        <strain evidence="4">cv. Tatra</strain>
        <tissue evidence="3">Young leaves</tissue>
    </source>
</reference>
<gene>
    <name evidence="3" type="ORF">L195_g017890</name>
</gene>
<feature type="chain" id="PRO_5014426360" evidence="1">
    <location>
        <begin position="23"/>
        <end position="169"/>
    </location>
</feature>
<dbReference type="STRING" id="57577.A0A2K3MVC9"/>
<evidence type="ECO:0000313" key="4">
    <source>
        <dbReference type="Proteomes" id="UP000236291"/>
    </source>
</evidence>
<dbReference type="OrthoDB" id="1094634at2759"/>
<dbReference type="GO" id="GO:0004857">
    <property type="term" value="F:enzyme inhibitor activity"/>
    <property type="evidence" value="ECO:0007669"/>
    <property type="project" value="InterPro"/>
</dbReference>
<evidence type="ECO:0000259" key="2">
    <source>
        <dbReference type="SMART" id="SM00856"/>
    </source>
</evidence>
<dbReference type="Gene3D" id="1.20.140.40">
    <property type="entry name" value="Invertase/pectin methylesterase inhibitor family protein"/>
    <property type="match status" value="1"/>
</dbReference>
<dbReference type="Proteomes" id="UP000236291">
    <property type="component" value="Unassembled WGS sequence"/>
</dbReference>
<organism evidence="3 4">
    <name type="scientific">Trifolium pratense</name>
    <name type="common">Red clover</name>
    <dbReference type="NCBI Taxonomy" id="57577"/>
    <lineage>
        <taxon>Eukaryota</taxon>
        <taxon>Viridiplantae</taxon>
        <taxon>Streptophyta</taxon>
        <taxon>Embryophyta</taxon>
        <taxon>Tracheophyta</taxon>
        <taxon>Spermatophyta</taxon>
        <taxon>Magnoliopsida</taxon>
        <taxon>eudicotyledons</taxon>
        <taxon>Gunneridae</taxon>
        <taxon>Pentapetalae</taxon>
        <taxon>rosids</taxon>
        <taxon>fabids</taxon>
        <taxon>Fabales</taxon>
        <taxon>Fabaceae</taxon>
        <taxon>Papilionoideae</taxon>
        <taxon>50 kb inversion clade</taxon>
        <taxon>NPAAA clade</taxon>
        <taxon>Hologalegina</taxon>
        <taxon>IRL clade</taxon>
        <taxon>Trifolieae</taxon>
        <taxon>Trifolium</taxon>
    </lineage>
</organism>
<dbReference type="Pfam" id="PF04043">
    <property type="entry name" value="PMEI"/>
    <property type="match status" value="1"/>
</dbReference>
<dbReference type="CDD" id="cd15795">
    <property type="entry name" value="PMEI-Pla_a_1_like"/>
    <property type="match status" value="1"/>
</dbReference>
<dbReference type="AlphaFoldDB" id="A0A2K3MVC9"/>
<dbReference type="SUPFAM" id="SSF101148">
    <property type="entry name" value="Plant invertase/pectin methylesterase inhibitor"/>
    <property type="match status" value="1"/>
</dbReference>